<dbReference type="InterPro" id="IPR038607">
    <property type="entry name" value="PhoD-like_sf"/>
</dbReference>
<dbReference type="RefSeq" id="WP_170135785.1">
    <property type="nucleotide sequence ID" value="NZ_FOMX01000042.1"/>
</dbReference>
<dbReference type="InterPro" id="IPR018946">
    <property type="entry name" value="PhoD-like_MPP"/>
</dbReference>
<feature type="region of interest" description="Disordered" evidence="1">
    <location>
        <begin position="34"/>
        <end position="78"/>
    </location>
</feature>
<reference evidence="5" key="1">
    <citation type="submission" date="2016-10" db="EMBL/GenBank/DDBJ databases">
        <authorList>
            <person name="Varghese N."/>
            <person name="Submissions S."/>
        </authorList>
    </citation>
    <scope>NUCLEOTIDE SEQUENCE [LARGE SCALE GENOMIC DNA]</scope>
    <source>
        <strain evidence="5">ATCC 25963</strain>
    </source>
</reference>
<dbReference type="Gene3D" id="3.60.21.70">
    <property type="entry name" value="PhoD-like phosphatase"/>
    <property type="match status" value="1"/>
</dbReference>
<evidence type="ECO:0000259" key="3">
    <source>
        <dbReference type="Pfam" id="PF16655"/>
    </source>
</evidence>
<dbReference type="PANTHER" id="PTHR43606">
    <property type="entry name" value="PHOSPHATASE, PUTATIVE (AFU_ORTHOLOGUE AFUA_6G08710)-RELATED"/>
    <property type="match status" value="1"/>
</dbReference>
<keyword evidence="5" id="KW-1185">Reference proteome</keyword>
<gene>
    <name evidence="4" type="ORF">SAMN02745121_07941</name>
</gene>
<organism evidence="4 5">
    <name type="scientific">Nannocystis exedens</name>
    <dbReference type="NCBI Taxonomy" id="54"/>
    <lineage>
        <taxon>Bacteria</taxon>
        <taxon>Pseudomonadati</taxon>
        <taxon>Myxococcota</taxon>
        <taxon>Polyangia</taxon>
        <taxon>Nannocystales</taxon>
        <taxon>Nannocystaceae</taxon>
        <taxon>Nannocystis</taxon>
    </lineage>
</organism>
<feature type="region of interest" description="Disordered" evidence="1">
    <location>
        <begin position="1"/>
        <end position="20"/>
    </location>
</feature>
<evidence type="ECO:0000259" key="2">
    <source>
        <dbReference type="Pfam" id="PF09423"/>
    </source>
</evidence>
<dbReference type="InterPro" id="IPR032093">
    <property type="entry name" value="PhoD_N"/>
</dbReference>
<dbReference type="Proteomes" id="UP000199400">
    <property type="component" value="Unassembled WGS sequence"/>
</dbReference>
<accession>A0A1I2HJM0</accession>
<feature type="domain" description="PhoD-like phosphatase metallophosphatase" evidence="2">
    <location>
        <begin position="194"/>
        <end position="520"/>
    </location>
</feature>
<name>A0A1I2HJM0_9BACT</name>
<dbReference type="AlphaFoldDB" id="A0A1I2HJM0"/>
<dbReference type="Pfam" id="PF16655">
    <property type="entry name" value="PhoD_N"/>
    <property type="match status" value="1"/>
</dbReference>
<dbReference type="InterPro" id="IPR029052">
    <property type="entry name" value="Metallo-depent_PP-like"/>
</dbReference>
<proteinExistence type="predicted"/>
<dbReference type="PANTHER" id="PTHR43606:SF2">
    <property type="entry name" value="ALKALINE PHOSPHATASE FAMILY PROTEIN (AFU_ORTHOLOGUE AFUA_5G03860)"/>
    <property type="match status" value="1"/>
</dbReference>
<dbReference type="Gene3D" id="2.60.40.380">
    <property type="entry name" value="Purple acid phosphatase-like, N-terminal"/>
    <property type="match status" value="1"/>
</dbReference>
<evidence type="ECO:0000313" key="4">
    <source>
        <dbReference type="EMBL" id="SFF28631.1"/>
    </source>
</evidence>
<sequence length="551" mass="60006">MTSPPRPPRRRSRTSPTRREFLWQVVAAASASACGGVAGGTEGPGGDSSSTTTGSSTEATPTTTDAPTTTSGTTGELALPGPPFLLGVASGDPLADRVILWTRLAPDPLAGGGMPDVAIAVAWEVATDEAFTDVVASGEALAEPAFAHSVHVDATGLSPDRWYFYRFHAGDYTSPVGRTRTLPAPDSAPERLRLASASCQRFTTGYYTAYAHVAEEDLDLVLFLGDYIYENGDSGPVRSHMSEECRTLLDYRNRYALYRGDAQLQAAHHRFPWAVIWDDHEVDNNYVADISSVDDPEFLARRTAAYQAFYEHMPIRVAPPTPEGLSIYRKFSWGDLAEVFLLDTRQYRTDQLCMDEPGEDCGELETEDGDMLGPEQEAWLTEGLKTSPAIWKLIAQQIVFSKVDFSGLLINWDQWDGYPKARQRMLDFLATEQLQNVVILAGDLHVGGMADLNAVAGDTNTPVVAVEIVTTSITSSSETDVPPETIEQLVTTIPQIKHFNAHSRGYVTVEVSRAELRARFRIVDTIEAETSAIETEAELTVLAGVAGIQVP</sequence>
<dbReference type="SUPFAM" id="SSF56300">
    <property type="entry name" value="Metallo-dependent phosphatases"/>
    <property type="match status" value="1"/>
</dbReference>
<dbReference type="STRING" id="54.SAMN02745121_07941"/>
<dbReference type="Pfam" id="PF09423">
    <property type="entry name" value="PhoD"/>
    <property type="match status" value="1"/>
</dbReference>
<evidence type="ECO:0000256" key="1">
    <source>
        <dbReference type="SAM" id="MobiDB-lite"/>
    </source>
</evidence>
<dbReference type="PROSITE" id="PS51257">
    <property type="entry name" value="PROKAR_LIPOPROTEIN"/>
    <property type="match status" value="1"/>
</dbReference>
<feature type="domain" description="Phospholipase D N-terminal" evidence="3">
    <location>
        <begin position="86"/>
        <end position="181"/>
    </location>
</feature>
<feature type="compositionally biased region" description="Low complexity" evidence="1">
    <location>
        <begin position="47"/>
        <end position="76"/>
    </location>
</feature>
<feature type="compositionally biased region" description="Gly residues" evidence="1">
    <location>
        <begin position="36"/>
        <end position="46"/>
    </location>
</feature>
<evidence type="ECO:0000313" key="5">
    <source>
        <dbReference type="Proteomes" id="UP000199400"/>
    </source>
</evidence>
<dbReference type="InterPro" id="IPR052900">
    <property type="entry name" value="Phospholipid_Metab_Enz"/>
</dbReference>
<dbReference type="EMBL" id="FOMX01000042">
    <property type="protein sequence ID" value="SFF28631.1"/>
    <property type="molecule type" value="Genomic_DNA"/>
</dbReference>
<protein>
    <submittedName>
        <fullName evidence="4">Alkaline phosphatase D</fullName>
    </submittedName>
</protein>
<dbReference type="CDD" id="cd07389">
    <property type="entry name" value="MPP_PhoD"/>
    <property type="match status" value="1"/>
</dbReference>